<organism evidence="4 5">
    <name type="scientific">Alkalidesulfovibrio alkalitolerans DSM 16529</name>
    <dbReference type="NCBI Taxonomy" id="1121439"/>
    <lineage>
        <taxon>Bacteria</taxon>
        <taxon>Pseudomonadati</taxon>
        <taxon>Thermodesulfobacteriota</taxon>
        <taxon>Desulfovibrionia</taxon>
        <taxon>Desulfovibrionales</taxon>
        <taxon>Desulfovibrionaceae</taxon>
        <taxon>Alkalidesulfovibrio</taxon>
    </lineage>
</organism>
<dbReference type="PROSITE" id="PS51371">
    <property type="entry name" value="CBS"/>
    <property type="match status" value="2"/>
</dbReference>
<accession>S7T778</accession>
<name>S7T778_9BACT</name>
<reference evidence="4 5" key="1">
    <citation type="journal article" date="2013" name="Genome Announc.">
        <title>Draft genome sequences for three mercury-methylating, sulfate-reducing bacteria.</title>
        <authorList>
            <person name="Brown S.D."/>
            <person name="Hurt R.A.Jr."/>
            <person name="Gilmour C.C."/>
            <person name="Elias D.A."/>
        </authorList>
    </citation>
    <scope>NUCLEOTIDE SEQUENCE [LARGE SCALE GENOMIC DNA]</scope>
    <source>
        <strain evidence="4 5">DSM 16529</strain>
    </source>
</reference>
<feature type="domain" description="CBS" evidence="3">
    <location>
        <begin position="103"/>
        <end position="159"/>
    </location>
</feature>
<dbReference type="SUPFAM" id="SSF54631">
    <property type="entry name" value="CBS-domain pair"/>
    <property type="match status" value="1"/>
</dbReference>
<evidence type="ECO:0000256" key="1">
    <source>
        <dbReference type="ARBA" id="ARBA00023122"/>
    </source>
</evidence>
<protein>
    <submittedName>
        <fullName evidence="4">CBS domain containing protein</fullName>
    </submittedName>
</protein>
<evidence type="ECO:0000259" key="3">
    <source>
        <dbReference type="PROSITE" id="PS51371"/>
    </source>
</evidence>
<dbReference type="AlphaFoldDB" id="S7T778"/>
<evidence type="ECO:0000313" key="5">
    <source>
        <dbReference type="Proteomes" id="UP000014975"/>
    </source>
</evidence>
<dbReference type="PANTHER" id="PTHR43080">
    <property type="entry name" value="CBS DOMAIN-CONTAINING PROTEIN CBSX3, MITOCHONDRIAL"/>
    <property type="match status" value="1"/>
</dbReference>
<dbReference type="RefSeq" id="WP_020887102.1">
    <property type="nucleotide sequence ID" value="NZ_ATHI01000026.1"/>
</dbReference>
<comment type="caution">
    <text evidence="4">The sequence shown here is derived from an EMBL/GenBank/DDBJ whole genome shotgun (WGS) entry which is preliminary data.</text>
</comment>
<evidence type="ECO:0000256" key="2">
    <source>
        <dbReference type="PROSITE-ProRule" id="PRU00703"/>
    </source>
</evidence>
<proteinExistence type="predicted"/>
<dbReference type="OrthoDB" id="5453458at2"/>
<dbReference type="InterPro" id="IPR000644">
    <property type="entry name" value="CBS_dom"/>
</dbReference>
<dbReference type="STRING" id="1121439.dsat_0408"/>
<dbReference type="SMART" id="SM00116">
    <property type="entry name" value="CBS"/>
    <property type="match status" value="2"/>
</dbReference>
<dbReference type="EMBL" id="ATHI01000026">
    <property type="protein sequence ID" value="EPR32967.1"/>
    <property type="molecule type" value="Genomic_DNA"/>
</dbReference>
<dbReference type="PATRIC" id="fig|1121439.3.peg.1760"/>
<dbReference type="Proteomes" id="UP000014975">
    <property type="component" value="Unassembled WGS sequence"/>
</dbReference>
<dbReference type="Pfam" id="PF00571">
    <property type="entry name" value="CBS"/>
    <property type="match status" value="2"/>
</dbReference>
<dbReference type="Gene3D" id="3.10.580.10">
    <property type="entry name" value="CBS-domain"/>
    <property type="match status" value="1"/>
</dbReference>
<dbReference type="PANTHER" id="PTHR43080:SF29">
    <property type="entry name" value="OS02G0818000 PROTEIN"/>
    <property type="match status" value="1"/>
</dbReference>
<feature type="domain" description="CBS" evidence="3">
    <location>
        <begin position="11"/>
        <end position="73"/>
    </location>
</feature>
<dbReference type="InterPro" id="IPR046342">
    <property type="entry name" value="CBS_dom_sf"/>
</dbReference>
<gene>
    <name evidence="4" type="ORF">dsat_0408</name>
</gene>
<keyword evidence="5" id="KW-1185">Reference proteome</keyword>
<evidence type="ECO:0000313" key="4">
    <source>
        <dbReference type="EMBL" id="EPR32967.1"/>
    </source>
</evidence>
<sequence>MILRKRAWDVMREDFASVAETAKLGDVMKTMRERLKGQPEAHLIVVVTDTGKFAGVVTAWDVLRTAEDCVLKEDLRHLEEADWDRAFGRACALCCGVEVKKVMRKDAPMVKPSDPLLLVLNALVESKRNWVIVEEGDKPLGVILIGDLFREITREMVDFF</sequence>
<dbReference type="CDD" id="cd02205">
    <property type="entry name" value="CBS_pair_SF"/>
    <property type="match status" value="1"/>
</dbReference>
<dbReference type="eggNOG" id="COG0517">
    <property type="taxonomic scope" value="Bacteria"/>
</dbReference>
<keyword evidence="1 2" id="KW-0129">CBS domain</keyword>
<dbReference type="InterPro" id="IPR051257">
    <property type="entry name" value="Diverse_CBS-Domain"/>
</dbReference>